<proteinExistence type="predicted"/>
<dbReference type="EMBL" id="JTHE03000015">
    <property type="protein sequence ID" value="MCM1981682.1"/>
    <property type="molecule type" value="Genomic_DNA"/>
</dbReference>
<gene>
    <name evidence="1" type="ORF">QQ91_0002400</name>
</gene>
<keyword evidence="2" id="KW-1185">Reference proteome</keyword>
<organism evidence="1 2">
    <name type="scientific">Lyngbya confervoides BDU141951</name>
    <dbReference type="NCBI Taxonomy" id="1574623"/>
    <lineage>
        <taxon>Bacteria</taxon>
        <taxon>Bacillati</taxon>
        <taxon>Cyanobacteriota</taxon>
        <taxon>Cyanophyceae</taxon>
        <taxon>Oscillatoriophycideae</taxon>
        <taxon>Oscillatoriales</taxon>
        <taxon>Microcoleaceae</taxon>
        <taxon>Lyngbya</taxon>
    </lineage>
</organism>
<comment type="caution">
    <text evidence="1">The sequence shown here is derived from an EMBL/GenBank/DDBJ whole genome shotgun (WGS) entry which is preliminary data.</text>
</comment>
<reference evidence="1 2" key="1">
    <citation type="journal article" date="2015" name="Genome Announc.">
        <title>Draft Genome Sequence of Filamentous Marine Cyanobacterium Lyngbya confervoides Strain BDU141951.</title>
        <authorList>
            <person name="Chandrababunaidu M.M."/>
            <person name="Sen D."/>
            <person name="Tripathy S."/>
        </authorList>
    </citation>
    <scope>NUCLEOTIDE SEQUENCE [LARGE SCALE GENOMIC DNA]</scope>
    <source>
        <strain evidence="1 2">BDU141951</strain>
    </source>
</reference>
<evidence type="ECO:0000313" key="2">
    <source>
        <dbReference type="Proteomes" id="UP000031561"/>
    </source>
</evidence>
<dbReference type="Proteomes" id="UP000031561">
    <property type="component" value="Unassembled WGS sequence"/>
</dbReference>
<sequence>MKGRHWQGIGAFILSGMIVSICSGAVSWAVPIPEEVNGEVNGASTPLIHHSIEPWKDHPVDDPLISMSQALHSLVIRTRCLQPLPSPELTLSPWRNRYDMAASLLQCQDYLQSVTLRSAEQQSLDWLLSQLATEIQILQGPEEVIATHQIPMESEPIKQLYAALNAPATLVPPLPTSRIALPASSDLMQPDRPTLPPFLEAPLPRSHPPGLDRTVSVSVENFWVPGSVLGTSLSSSLASLSDQPIPLSAEQTTEIKLEAFYRLPLGDRLSVIPAISTSVNLQENAPQSYRYQGLIHAVFSF</sequence>
<name>A0ABD4SZE6_9CYAN</name>
<dbReference type="AlphaFoldDB" id="A0ABD4SZE6"/>
<evidence type="ECO:0000313" key="1">
    <source>
        <dbReference type="EMBL" id="MCM1981682.1"/>
    </source>
</evidence>
<protein>
    <submittedName>
        <fullName evidence="1">Uncharacterized protein</fullName>
    </submittedName>
</protein>
<accession>A0ABD4SZE6</accession>
<dbReference type="RefSeq" id="WP_201277285.1">
    <property type="nucleotide sequence ID" value="NZ_JTHE03000015.1"/>
</dbReference>